<organism evidence="2 3">
    <name type="scientific">Seonamhaeicola marinus</name>
    <dbReference type="NCBI Taxonomy" id="1912246"/>
    <lineage>
        <taxon>Bacteria</taxon>
        <taxon>Pseudomonadati</taxon>
        <taxon>Bacteroidota</taxon>
        <taxon>Flavobacteriia</taxon>
        <taxon>Flavobacteriales</taxon>
        <taxon>Flavobacteriaceae</taxon>
    </lineage>
</organism>
<dbReference type="GO" id="GO:0016616">
    <property type="term" value="F:oxidoreductase activity, acting on the CH-OH group of donors, NAD or NADP as acceptor"/>
    <property type="evidence" value="ECO:0007669"/>
    <property type="project" value="InterPro"/>
</dbReference>
<dbReference type="Pfam" id="PF02866">
    <property type="entry name" value="Ldh_1_C"/>
    <property type="match status" value="1"/>
</dbReference>
<proteinExistence type="predicted"/>
<dbReference type="InterPro" id="IPR015955">
    <property type="entry name" value="Lactate_DH/Glyco_Ohase_4_C"/>
</dbReference>
<keyword evidence="3" id="KW-1185">Reference proteome</keyword>
<name>A0A5D0HAR8_9FLAO</name>
<gene>
    <name evidence="2" type="ORF">FUA24_23520</name>
</gene>
<dbReference type="AlphaFoldDB" id="A0A5D0HAR8"/>
<evidence type="ECO:0000313" key="2">
    <source>
        <dbReference type="EMBL" id="TYA68090.1"/>
    </source>
</evidence>
<dbReference type="EMBL" id="VSDQ01000787">
    <property type="protein sequence ID" value="TYA68090.1"/>
    <property type="molecule type" value="Genomic_DNA"/>
</dbReference>
<accession>A0A5D0HAR8</accession>
<dbReference type="Proteomes" id="UP000323930">
    <property type="component" value="Unassembled WGS sequence"/>
</dbReference>
<evidence type="ECO:0000313" key="3">
    <source>
        <dbReference type="Proteomes" id="UP000323930"/>
    </source>
</evidence>
<sequence>GEYGLNDICIGVPVVLGRNGIEKIVDIPLSDAEKEHMKASAEGVRKTNGLLNVEA</sequence>
<comment type="caution">
    <text evidence="2">The sequence shown here is derived from an EMBL/GenBank/DDBJ whole genome shotgun (WGS) entry which is preliminary data.</text>
</comment>
<dbReference type="InterPro" id="IPR022383">
    <property type="entry name" value="Lactate/malate_DH_C"/>
</dbReference>
<feature type="domain" description="Lactate/malate dehydrogenase C-terminal" evidence="1">
    <location>
        <begin position="1"/>
        <end position="45"/>
    </location>
</feature>
<reference evidence="2 3" key="1">
    <citation type="submission" date="2019-08" db="EMBL/GenBank/DDBJ databases">
        <title>Seonamhaeicola sediminis sp. nov., isolated from marine sediment.</title>
        <authorList>
            <person name="Cao W.R."/>
        </authorList>
    </citation>
    <scope>NUCLEOTIDE SEQUENCE [LARGE SCALE GENOMIC DNA]</scope>
    <source>
        <strain evidence="2 3">B011</strain>
    </source>
</reference>
<evidence type="ECO:0000259" key="1">
    <source>
        <dbReference type="Pfam" id="PF02866"/>
    </source>
</evidence>
<protein>
    <submittedName>
        <fullName evidence="2">Malate dehydrogenase</fullName>
    </submittedName>
</protein>
<dbReference type="SUPFAM" id="SSF56327">
    <property type="entry name" value="LDH C-terminal domain-like"/>
    <property type="match status" value="1"/>
</dbReference>
<feature type="non-terminal residue" evidence="2">
    <location>
        <position position="1"/>
    </location>
</feature>
<dbReference type="Gene3D" id="3.90.110.10">
    <property type="entry name" value="Lactate dehydrogenase/glycoside hydrolase, family 4, C-terminal"/>
    <property type="match status" value="1"/>
</dbReference>